<keyword evidence="1" id="KW-1133">Transmembrane helix</keyword>
<gene>
    <name evidence="2" type="ORF">C8263_04050</name>
</gene>
<protein>
    <submittedName>
        <fullName evidence="2">Uncharacterized protein</fullName>
    </submittedName>
</protein>
<dbReference type="RefSeq" id="WP_107136837.1">
    <property type="nucleotide sequence ID" value="NZ_PYSV01000003.1"/>
</dbReference>
<dbReference type="Proteomes" id="UP000240317">
    <property type="component" value="Unassembled WGS sequence"/>
</dbReference>
<reference evidence="2 3" key="1">
    <citation type="submission" date="2018-03" db="EMBL/GenBank/DDBJ databases">
        <title>Draft genome of Deinococcus sp. OD32.</title>
        <authorList>
            <person name="Wang X.-P."/>
            <person name="Du Z.-J."/>
        </authorList>
    </citation>
    <scope>NUCLEOTIDE SEQUENCE [LARGE SCALE GENOMIC DNA]</scope>
    <source>
        <strain evidence="2 3">OD32</strain>
    </source>
</reference>
<keyword evidence="1" id="KW-0812">Transmembrane</keyword>
<keyword evidence="3" id="KW-1185">Reference proteome</keyword>
<proteinExistence type="predicted"/>
<accession>A0A2T3WAQ2</accession>
<sequence length="72" mass="7691">MSGAPTVPTGYTSRADLIVSYGPAFPWQVFALACALLVLAFLFRRVPWARWVLAVAGVLALIGAGVLWAGMR</sequence>
<keyword evidence="1" id="KW-0472">Membrane</keyword>
<evidence type="ECO:0000313" key="2">
    <source>
        <dbReference type="EMBL" id="PTA68979.1"/>
    </source>
</evidence>
<organism evidence="2 3">
    <name type="scientific">Deinococcus arcticus</name>
    <dbReference type="NCBI Taxonomy" id="2136176"/>
    <lineage>
        <taxon>Bacteria</taxon>
        <taxon>Thermotogati</taxon>
        <taxon>Deinococcota</taxon>
        <taxon>Deinococci</taxon>
        <taxon>Deinococcales</taxon>
        <taxon>Deinococcaceae</taxon>
        <taxon>Deinococcus</taxon>
    </lineage>
</organism>
<evidence type="ECO:0000313" key="3">
    <source>
        <dbReference type="Proteomes" id="UP000240317"/>
    </source>
</evidence>
<feature type="transmembrane region" description="Helical" evidence="1">
    <location>
        <begin position="51"/>
        <end position="71"/>
    </location>
</feature>
<feature type="transmembrane region" description="Helical" evidence="1">
    <location>
        <begin position="25"/>
        <end position="44"/>
    </location>
</feature>
<dbReference type="EMBL" id="PYSV01000003">
    <property type="protein sequence ID" value="PTA68979.1"/>
    <property type="molecule type" value="Genomic_DNA"/>
</dbReference>
<dbReference type="AlphaFoldDB" id="A0A2T3WAQ2"/>
<evidence type="ECO:0000256" key="1">
    <source>
        <dbReference type="SAM" id="Phobius"/>
    </source>
</evidence>
<name>A0A2T3WAQ2_9DEIO</name>
<comment type="caution">
    <text evidence="2">The sequence shown here is derived from an EMBL/GenBank/DDBJ whole genome shotgun (WGS) entry which is preliminary data.</text>
</comment>